<keyword evidence="7" id="KW-1015">Disulfide bond</keyword>
<keyword evidence="3 12" id="KW-0964">Secreted</keyword>
<dbReference type="GO" id="GO:0048046">
    <property type="term" value="C:apoplast"/>
    <property type="evidence" value="ECO:0007669"/>
    <property type="project" value="UniProtKB-SubCell"/>
</dbReference>
<dbReference type="GO" id="GO:0016762">
    <property type="term" value="F:xyloglucan:xyloglucosyl transferase activity"/>
    <property type="evidence" value="ECO:0000318"/>
    <property type="project" value="GO_Central"/>
</dbReference>
<feature type="active site" description="Proton donor" evidence="10">
    <location>
        <position position="102"/>
    </location>
</feature>
<dbReference type="CDD" id="cd02176">
    <property type="entry name" value="GH16_XET"/>
    <property type="match status" value="1"/>
</dbReference>
<dbReference type="SUPFAM" id="SSF49899">
    <property type="entry name" value="Concanavalin A-like lectins/glucanases"/>
    <property type="match status" value="1"/>
</dbReference>
<dbReference type="InterPro" id="IPR010713">
    <property type="entry name" value="XET_C"/>
</dbReference>
<evidence type="ECO:0000256" key="6">
    <source>
        <dbReference type="ARBA" id="ARBA00022801"/>
    </source>
</evidence>
<dbReference type="InterPro" id="IPR016455">
    <property type="entry name" value="XTH"/>
</dbReference>
<evidence type="ECO:0000313" key="15">
    <source>
        <dbReference type="Proteomes" id="UP000008311"/>
    </source>
</evidence>
<dbReference type="InterPro" id="IPR008264">
    <property type="entry name" value="Beta_glucanase"/>
</dbReference>
<protein>
    <recommendedName>
        <fullName evidence="12">Xyloglucan endotransglucosylase/hydrolase</fullName>
        <ecNumber evidence="12">2.4.1.207</ecNumber>
    </recommendedName>
</protein>
<dbReference type="InParanoid" id="B9S198"/>
<feature type="active site" description="Nucleophile" evidence="10">
    <location>
        <position position="98"/>
    </location>
</feature>
<dbReference type="KEGG" id="rcu:8284045"/>
<dbReference type="Pfam" id="PF06955">
    <property type="entry name" value="XET_C"/>
    <property type="match status" value="1"/>
</dbReference>
<keyword evidence="12" id="KW-0961">Cell wall biogenesis/degradation</keyword>
<dbReference type="FunFam" id="2.60.120.200:FF:000025">
    <property type="entry name" value="Xyloglucan endotransglucosylase/hydrolase"/>
    <property type="match status" value="1"/>
</dbReference>
<organism evidence="14 15">
    <name type="scientific">Ricinus communis</name>
    <name type="common">Castor bean</name>
    <dbReference type="NCBI Taxonomy" id="3988"/>
    <lineage>
        <taxon>Eukaryota</taxon>
        <taxon>Viridiplantae</taxon>
        <taxon>Streptophyta</taxon>
        <taxon>Embryophyta</taxon>
        <taxon>Tracheophyta</taxon>
        <taxon>Spermatophyta</taxon>
        <taxon>Magnoliopsida</taxon>
        <taxon>eudicotyledons</taxon>
        <taxon>Gunneridae</taxon>
        <taxon>Pentapetalae</taxon>
        <taxon>rosids</taxon>
        <taxon>fabids</taxon>
        <taxon>Malpighiales</taxon>
        <taxon>Euphorbiaceae</taxon>
        <taxon>Acalyphoideae</taxon>
        <taxon>Acalypheae</taxon>
        <taxon>Ricinus</taxon>
    </lineage>
</organism>
<dbReference type="InterPro" id="IPR000757">
    <property type="entry name" value="Beta-glucanase-like"/>
</dbReference>
<dbReference type="GO" id="GO:0071555">
    <property type="term" value="P:cell wall organization"/>
    <property type="evidence" value="ECO:0007669"/>
    <property type="project" value="UniProtKB-KW"/>
</dbReference>
<evidence type="ECO:0000256" key="9">
    <source>
        <dbReference type="ARBA" id="ARBA00023295"/>
    </source>
</evidence>
<evidence type="ECO:0000259" key="13">
    <source>
        <dbReference type="PROSITE" id="PS51762"/>
    </source>
</evidence>
<evidence type="ECO:0000256" key="4">
    <source>
        <dbReference type="ARBA" id="ARBA00022679"/>
    </source>
</evidence>
<dbReference type="GO" id="GO:0009834">
    <property type="term" value="P:plant-type secondary cell wall biogenesis"/>
    <property type="evidence" value="ECO:0000318"/>
    <property type="project" value="GO_Central"/>
</dbReference>
<evidence type="ECO:0000256" key="11">
    <source>
        <dbReference type="PIRSR" id="PIRSR005604-2"/>
    </source>
</evidence>
<evidence type="ECO:0000256" key="1">
    <source>
        <dbReference type="ARBA" id="ARBA00022512"/>
    </source>
</evidence>
<evidence type="ECO:0000256" key="7">
    <source>
        <dbReference type="ARBA" id="ARBA00023157"/>
    </source>
</evidence>
<sequence>MATFLLLCILASSFLAAACAGNFYQDVDITWGSGRGQIMDGGNLLSLTLDKDSGSGFQSNKEYLFGRFDVQMKLVPGNSAGTVTTFYLSSDPGPTHDEIDLEFLGNLSGSPYTLHTNVYVKGKGAKEQEFDLWFDPTKDFHTYSVIWNPQRIIILVDYIPIRVFENQESIGIPFANSQPMRVYATIWDADQWATRGGLVKTDWSKAPFTAYYRNFNVQTTDSNGNKAWLTQGLGIKDRKWIRWAQKFHMIYNYCTDPKRHSDRRECRKSRFL</sequence>
<evidence type="ECO:0000256" key="10">
    <source>
        <dbReference type="PIRSR" id="PIRSR005604-1"/>
    </source>
</evidence>
<reference evidence="15" key="1">
    <citation type="journal article" date="2010" name="Nat. Biotechnol.">
        <title>Draft genome sequence of the oilseed species Ricinus communis.</title>
        <authorList>
            <person name="Chan A.P."/>
            <person name="Crabtree J."/>
            <person name="Zhao Q."/>
            <person name="Lorenzi H."/>
            <person name="Orvis J."/>
            <person name="Puiu D."/>
            <person name="Melake-Berhan A."/>
            <person name="Jones K.M."/>
            <person name="Redman J."/>
            <person name="Chen G."/>
            <person name="Cahoon E.B."/>
            <person name="Gedil M."/>
            <person name="Stanke M."/>
            <person name="Haas B.J."/>
            <person name="Wortman J.R."/>
            <person name="Fraser-Liggett C.M."/>
            <person name="Ravel J."/>
            <person name="Rabinowicz P.D."/>
        </authorList>
    </citation>
    <scope>NUCLEOTIDE SEQUENCE [LARGE SCALE GENOMIC DNA]</scope>
    <source>
        <strain evidence="15">cv. Hale</strain>
    </source>
</reference>
<evidence type="ECO:0000256" key="5">
    <source>
        <dbReference type="ARBA" id="ARBA00022729"/>
    </source>
</evidence>
<evidence type="ECO:0000256" key="12">
    <source>
        <dbReference type="RuleBase" id="RU361120"/>
    </source>
</evidence>
<evidence type="ECO:0000256" key="3">
    <source>
        <dbReference type="ARBA" id="ARBA00022525"/>
    </source>
</evidence>
<dbReference type="eggNOG" id="ENOG502QQ71">
    <property type="taxonomic scope" value="Eukaryota"/>
</dbReference>
<keyword evidence="14" id="KW-0328">Glycosyltransferase</keyword>
<keyword evidence="1 12" id="KW-0134">Cell wall</keyword>
<dbReference type="OrthoDB" id="4781at2759"/>
<dbReference type="InterPro" id="IPR044791">
    <property type="entry name" value="Beta-glucanase/XTH"/>
</dbReference>
<evidence type="ECO:0000313" key="14">
    <source>
        <dbReference type="EMBL" id="EEF42740.1"/>
    </source>
</evidence>
<dbReference type="PIRSF" id="PIRSF005604">
    <property type="entry name" value="XET"/>
    <property type="match status" value="1"/>
</dbReference>
<dbReference type="GO" id="GO:0010411">
    <property type="term" value="P:xyloglucan metabolic process"/>
    <property type="evidence" value="ECO:0000318"/>
    <property type="project" value="GO_Central"/>
</dbReference>
<dbReference type="PROSITE" id="PS51762">
    <property type="entry name" value="GH16_2"/>
    <property type="match status" value="1"/>
</dbReference>
<dbReference type="Gene3D" id="2.60.120.200">
    <property type="match status" value="1"/>
</dbReference>
<name>B9S198_RICCO</name>
<comment type="function">
    <text evidence="12">Catalyzes xyloglucan endohydrolysis (XEH) and/or endotransglycosylation (XET). Cleaves and religates xyloglucan polymers, an essential constituent of the primary cell wall, and thereby participates in cell wall construction of growing tissues.</text>
</comment>
<dbReference type="PANTHER" id="PTHR31062">
    <property type="entry name" value="XYLOGLUCAN ENDOTRANSGLUCOSYLASE/HYDROLASE PROTEIN 8-RELATED"/>
    <property type="match status" value="1"/>
</dbReference>
<evidence type="ECO:0000256" key="8">
    <source>
        <dbReference type="ARBA" id="ARBA00023180"/>
    </source>
</evidence>
<feature type="glycosylation site" description="N-linked (GlcNAc...) asparagine" evidence="11">
    <location>
        <position position="106"/>
    </location>
</feature>
<keyword evidence="5 12" id="KW-0732">Signal</keyword>
<dbReference type="InterPro" id="IPR008263">
    <property type="entry name" value="GH16_AS"/>
</dbReference>
<dbReference type="GO" id="GO:0009505">
    <property type="term" value="C:plant-type cell wall"/>
    <property type="evidence" value="ECO:0000318"/>
    <property type="project" value="GO_Central"/>
</dbReference>
<dbReference type="Proteomes" id="UP000008311">
    <property type="component" value="Unassembled WGS sequence"/>
</dbReference>
<proteinExistence type="inferred from homology"/>
<dbReference type="PRINTS" id="PR00737">
    <property type="entry name" value="GLHYDRLASE16"/>
</dbReference>
<keyword evidence="4 12" id="KW-0808">Transferase</keyword>
<keyword evidence="6 12" id="KW-0378">Hydrolase</keyword>
<comment type="subcellular location">
    <subcellularLocation>
        <location evidence="12">Secreted</location>
        <location evidence="12">Cell wall</location>
    </subcellularLocation>
    <subcellularLocation>
        <location evidence="12">Secreted</location>
        <location evidence="12">Extracellular space</location>
        <location evidence="12">Apoplast</location>
    </subcellularLocation>
</comment>
<keyword evidence="8" id="KW-0325">Glycoprotein</keyword>
<comment type="similarity">
    <text evidence="12">Belongs to the glycosyl hydrolase 16 family.</text>
</comment>
<keyword evidence="15" id="KW-1185">Reference proteome</keyword>
<dbReference type="OMA" id="GDNRANI"/>
<dbReference type="EC" id="2.4.1.207" evidence="12"/>
<keyword evidence="9 12" id="KW-0326">Glycosidase</keyword>
<feature type="chain" id="PRO_5005124479" description="Xyloglucan endotransglucosylase/hydrolase" evidence="12">
    <location>
        <begin position="21"/>
        <end position="272"/>
    </location>
</feature>
<keyword evidence="2 12" id="KW-0052">Apoplast</keyword>
<dbReference type="Pfam" id="PF00722">
    <property type="entry name" value="Glyco_hydro_16"/>
    <property type="match status" value="1"/>
</dbReference>
<dbReference type="AlphaFoldDB" id="B9S198"/>
<evidence type="ECO:0000256" key="2">
    <source>
        <dbReference type="ARBA" id="ARBA00022523"/>
    </source>
</evidence>
<feature type="signal peptide" evidence="12">
    <location>
        <begin position="1"/>
        <end position="20"/>
    </location>
</feature>
<feature type="domain" description="GH16" evidence="13">
    <location>
        <begin position="17"/>
        <end position="212"/>
    </location>
</feature>
<dbReference type="EMBL" id="EQ973842">
    <property type="protein sequence ID" value="EEF42740.1"/>
    <property type="molecule type" value="Genomic_DNA"/>
</dbReference>
<gene>
    <name evidence="14" type="ORF">RCOM_0635730</name>
</gene>
<dbReference type="PROSITE" id="PS01034">
    <property type="entry name" value="GH16_1"/>
    <property type="match status" value="1"/>
</dbReference>
<dbReference type="InterPro" id="IPR013320">
    <property type="entry name" value="ConA-like_dom_sf"/>
</dbReference>
<accession>B9S198</accession>
<comment type="PTM">
    <text evidence="12">Contains at least one intrachain disulfide bond essential for its enzymatic activity.</text>
</comment>
<dbReference type="GO" id="GO:0004553">
    <property type="term" value="F:hydrolase activity, hydrolyzing O-glycosyl compounds"/>
    <property type="evidence" value="ECO:0007669"/>
    <property type="project" value="InterPro"/>
</dbReference>